<dbReference type="GO" id="GO:0016747">
    <property type="term" value="F:acyltransferase activity, transferring groups other than amino-acyl groups"/>
    <property type="evidence" value="ECO:0007669"/>
    <property type="project" value="InterPro"/>
</dbReference>
<dbReference type="InterPro" id="IPR006621">
    <property type="entry name" value="Nose-resist-to-fluoxetine_N"/>
</dbReference>
<dbReference type="Pfam" id="PF01757">
    <property type="entry name" value="Acyl_transf_3"/>
    <property type="match status" value="1"/>
</dbReference>
<dbReference type="OMA" id="SCISAWQ"/>
<dbReference type="EMBL" id="DS268499">
    <property type="protein sequence ID" value="EFP12826.1"/>
    <property type="molecule type" value="Genomic_DNA"/>
</dbReference>
<feature type="transmembrane region" description="Helical" evidence="1">
    <location>
        <begin position="440"/>
        <end position="460"/>
    </location>
</feature>
<feature type="domain" description="Nose resistant-to-fluoxetine protein N-terminal" evidence="3">
    <location>
        <begin position="55"/>
        <end position="181"/>
    </location>
</feature>
<keyword evidence="1" id="KW-0472">Membrane</keyword>
<dbReference type="InParanoid" id="E3MZ83"/>
<protein>
    <recommendedName>
        <fullName evidence="3">Nose resistant-to-fluoxetine protein N-terminal domain-containing protein</fullName>
    </recommendedName>
</protein>
<dbReference type="HOGENOM" id="CLU_007874_3_2_1"/>
<gene>
    <name evidence="4" type="ORF">CRE_05049</name>
</gene>
<evidence type="ECO:0000313" key="5">
    <source>
        <dbReference type="Proteomes" id="UP000008281"/>
    </source>
</evidence>
<dbReference type="SMART" id="SM00703">
    <property type="entry name" value="NRF"/>
    <property type="match status" value="1"/>
</dbReference>
<sequence length="726" mass="82860">MIILTFSFFLFLFTLVAGQSWKEVFLTSKVTGVSAQCANDTETWLNSLKLVAEVSNNCLTGRKNCTKEEEKIIEGNLYAVEQYDAWGKFPASGIFQVPLLWDGSYQECERISGEIYETNYCYMILFPGKNATCQMSDGEPTSTAIRGAVCMPYSCSQEDLPAVYNQISNQPFTACGAFCSKYPVKKTPAFWGFTSFMAVMVAIVVVTTLADYLKDTLKKEDEVRKDGKLLQMAMTFSMWTNAGLLLSVKEQKPGFIKCLDCIRFLSILWVITGHTFSYLMTPDQVLSVLPFTGRFWNHLVLSAFFSVDTFFLLSGIVVAYLFFKTRPKLSQIKSPVTWILFYVHRYLRLTPPLMVFIGFLVVYGYYIQGPGVASQMNQLNPQADVCAQYWWQNMLYINNLYPNANQCYGITWYLGVDTQLYLAAPIFLIGLYFSFAVGTALLVAAIVGSIIAVYILFGTYDLPADFFGNGDSTYFYDIIYDKPWIRGTPYFIGIFVGYFLAIYGKRKIRLNWALSVTGWLIAFGIAMMCIFSSYDYDRGILWSIFIRASYYNFSRIGWAIAVSWVIVANHMGWGGRALNYFYPYFIFRFQDRLIISCHFLLGSHWEDCHTVRTLSIMLFYIFTSASEASVFIFTQFMYYSVPTALLTYMFAFFWSCFFEIPFLKLEKILIEAIIGVGGRRAGDAGIDNLKIPKAKEGELWDADVEEVSEKPLSTNLEEQNRKTLRV</sequence>
<feature type="transmembrane region" description="Helical" evidence="1">
    <location>
        <begin position="484"/>
        <end position="503"/>
    </location>
</feature>
<name>E3MZ83_CAERE</name>
<organism evidence="5">
    <name type="scientific">Caenorhabditis remanei</name>
    <name type="common">Caenorhabditis vulgaris</name>
    <dbReference type="NCBI Taxonomy" id="31234"/>
    <lineage>
        <taxon>Eukaryota</taxon>
        <taxon>Metazoa</taxon>
        <taxon>Ecdysozoa</taxon>
        <taxon>Nematoda</taxon>
        <taxon>Chromadorea</taxon>
        <taxon>Rhabditida</taxon>
        <taxon>Rhabditina</taxon>
        <taxon>Rhabditomorpha</taxon>
        <taxon>Rhabditoidea</taxon>
        <taxon>Rhabditidae</taxon>
        <taxon>Peloderinae</taxon>
        <taxon>Caenorhabditis</taxon>
    </lineage>
</organism>
<dbReference type="PANTHER" id="PTHR11161">
    <property type="entry name" value="O-ACYLTRANSFERASE"/>
    <property type="match status" value="1"/>
</dbReference>
<proteinExistence type="predicted"/>
<feature type="transmembrane region" description="Helical" evidence="1">
    <location>
        <begin position="510"/>
        <end position="534"/>
    </location>
</feature>
<dbReference type="InterPro" id="IPR002656">
    <property type="entry name" value="Acyl_transf_3_dom"/>
</dbReference>
<feature type="transmembrane region" description="Helical" evidence="1">
    <location>
        <begin position="645"/>
        <end position="663"/>
    </location>
</feature>
<feature type="transmembrane region" description="Helical" evidence="1">
    <location>
        <begin position="349"/>
        <end position="367"/>
    </location>
</feature>
<evidence type="ECO:0000256" key="2">
    <source>
        <dbReference type="SAM" id="SignalP"/>
    </source>
</evidence>
<feature type="transmembrane region" description="Helical" evidence="1">
    <location>
        <begin position="540"/>
        <end position="567"/>
    </location>
</feature>
<feature type="signal peptide" evidence="2">
    <location>
        <begin position="1"/>
        <end position="18"/>
    </location>
</feature>
<dbReference type="eggNOG" id="KOG3700">
    <property type="taxonomic scope" value="Eukaryota"/>
</dbReference>
<dbReference type="AlphaFoldDB" id="E3MZ83"/>
<reference evidence="4" key="1">
    <citation type="submission" date="2007-07" db="EMBL/GenBank/DDBJ databases">
        <title>PCAP assembly of the Caenorhabditis remanei genome.</title>
        <authorList>
            <consortium name="The Caenorhabditis remanei Sequencing Consortium"/>
            <person name="Wilson R.K."/>
        </authorList>
    </citation>
    <scope>NUCLEOTIDE SEQUENCE [LARGE SCALE GENOMIC DNA]</scope>
    <source>
        <strain evidence="4">PB4641</strain>
    </source>
</reference>
<keyword evidence="2" id="KW-0732">Signal</keyword>
<accession>E3MZ83</accession>
<dbReference type="InterPro" id="IPR052728">
    <property type="entry name" value="O2_lipid_transport_reg"/>
</dbReference>
<dbReference type="PANTHER" id="PTHR11161:SF33">
    <property type="entry name" value="NOSE RESISTANT-TO-FLUOXETINE PROTEIN N-TERMINAL DOMAIN-CONTAINING PROTEIN"/>
    <property type="match status" value="1"/>
</dbReference>
<dbReference type="Pfam" id="PF20146">
    <property type="entry name" value="NRF"/>
    <property type="match status" value="1"/>
</dbReference>
<evidence type="ECO:0000313" key="4">
    <source>
        <dbReference type="EMBL" id="EFP12826.1"/>
    </source>
</evidence>
<keyword evidence="5" id="KW-1185">Reference proteome</keyword>
<feature type="transmembrane region" description="Helical" evidence="1">
    <location>
        <begin position="410"/>
        <end position="433"/>
    </location>
</feature>
<feature type="chain" id="PRO_5003177880" description="Nose resistant-to-fluoxetine protein N-terminal domain-containing protein" evidence="2">
    <location>
        <begin position="19"/>
        <end position="726"/>
    </location>
</feature>
<dbReference type="OrthoDB" id="207378at2759"/>
<evidence type="ECO:0000259" key="3">
    <source>
        <dbReference type="SMART" id="SM00703"/>
    </source>
</evidence>
<dbReference type="Proteomes" id="UP000008281">
    <property type="component" value="Unassembled WGS sequence"/>
</dbReference>
<feature type="transmembrane region" description="Helical" evidence="1">
    <location>
        <begin position="618"/>
        <end position="639"/>
    </location>
</feature>
<keyword evidence="1" id="KW-1133">Transmembrane helix</keyword>
<dbReference type="STRING" id="31234.E3MZ83"/>
<feature type="transmembrane region" description="Helical" evidence="1">
    <location>
        <begin position="261"/>
        <end position="279"/>
    </location>
</feature>
<feature type="transmembrane region" description="Helical" evidence="1">
    <location>
        <begin position="189"/>
        <end position="210"/>
    </location>
</feature>
<evidence type="ECO:0000256" key="1">
    <source>
        <dbReference type="SAM" id="Phobius"/>
    </source>
</evidence>
<keyword evidence="1" id="KW-0812">Transmembrane</keyword>
<feature type="transmembrane region" description="Helical" evidence="1">
    <location>
        <begin position="299"/>
        <end position="323"/>
    </location>
</feature>